<dbReference type="Gene3D" id="1.10.10.60">
    <property type="entry name" value="Homeodomain-like"/>
    <property type="match status" value="2"/>
</dbReference>
<evidence type="ECO:0000259" key="7">
    <source>
        <dbReference type="Pfam" id="PF09197"/>
    </source>
</evidence>
<dbReference type="EMBL" id="JAEUBE010000439">
    <property type="protein sequence ID" value="KAH3661641.1"/>
    <property type="molecule type" value="Genomic_DNA"/>
</dbReference>
<reference evidence="8" key="2">
    <citation type="submission" date="2021-01" db="EMBL/GenBank/DDBJ databases">
        <authorList>
            <person name="Schikora-Tamarit M.A."/>
        </authorList>
    </citation>
    <scope>NUCLEOTIDE SEQUENCE</scope>
    <source>
        <strain evidence="8">CBS6075</strain>
    </source>
</reference>
<dbReference type="GeneID" id="70238455"/>
<dbReference type="Pfam" id="PF09197">
    <property type="entry name" value="Rap1-DNA-bind"/>
    <property type="match status" value="1"/>
</dbReference>
<comment type="subunit">
    <text evidence="5">Homodimer.</text>
</comment>
<dbReference type="GO" id="GO:0010833">
    <property type="term" value="P:telomere maintenance via telomere lengthening"/>
    <property type="evidence" value="ECO:0007669"/>
    <property type="project" value="UniProtKB-UniRule"/>
</dbReference>
<dbReference type="OrthoDB" id="435460at2759"/>
<dbReference type="SUPFAM" id="SSF46689">
    <property type="entry name" value="Homeodomain-like"/>
    <property type="match status" value="1"/>
</dbReference>
<dbReference type="GO" id="GO:0031848">
    <property type="term" value="P:protection from non-homologous end joining at telomere"/>
    <property type="evidence" value="ECO:0007669"/>
    <property type="project" value="TreeGrafter"/>
</dbReference>
<evidence type="ECO:0000313" key="8">
    <source>
        <dbReference type="EMBL" id="KAH3661641.1"/>
    </source>
</evidence>
<keyword evidence="2 5" id="KW-0158">Chromosome</keyword>
<reference evidence="8" key="1">
    <citation type="journal article" date="2021" name="Open Biol.">
        <title>Shared evolutionary footprints suggest mitochondrial oxidative damage underlies multiple complex I losses in fungi.</title>
        <authorList>
            <person name="Schikora-Tamarit M.A."/>
            <person name="Marcet-Houben M."/>
            <person name="Nosek J."/>
            <person name="Gabaldon T."/>
        </authorList>
    </citation>
    <scope>NUCLEOTIDE SEQUENCE</scope>
    <source>
        <strain evidence="8">CBS6075</strain>
    </source>
</reference>
<sequence>MDSILQTDISQLQGTPSPQTDLFLDASNKPIKFYLYPPLDQNQQLIHLIESHSGLVVGGVTKDTVILSSPDFLMSEDLKRFHVYSYKFVQDSISKGIQPLISYILHSPSTVIASNDLNSLNGPATMRYFTPDEDAYLFEEIRKRPWMGYKGHQIYKDISEEDYFKQRQRSAASLRERIRTLKYDIEYVYKAGPNRTLLKDSNGNYIKDYNIKKKTTSFTAWEDFEMCKTIYTKLRPSVDEKGFEIINFPTGFFDNYANTHPNHTSESWRQRYKNFLSLFGVTNYLKYCIMQVRQEKEALAANVANKDWLSARKHLKKAAGPKLYFPNIPEGNDFVDENLDIFETPEFGEPEIVPAPRPENQFLRPTPQEQIEQSIAMAAQNQADNDLAAAFKSFRDSQPSGPPAKRAKIEQSNSANIDPAIEGMQSPLEFIDEPTVRFSDPRFLQAFKKEGPAIDLANVAAQKESFFSKLDDVLDSNLTVPTKTLFYRLTNLGIKEYYLVFLFHRCNSNRSLVLDCIKNYVETNGDVLLAQKPGIWSDKALEWLEKGDEHSLELLEAYHKVEDLKSQKSYLLKNKRE</sequence>
<dbReference type="PANTHER" id="PTHR16466">
    <property type="entry name" value="TELOMERE REPEAT-BINDING FACTOR 2-INTERACTING PROTEIN 1"/>
    <property type="match status" value="1"/>
</dbReference>
<accession>A0A9P8T1G0</accession>
<comment type="similarity">
    <text evidence="1 5">Belongs to the RAP1 family.</text>
</comment>
<proteinExistence type="inferred from homology"/>
<organism evidence="8 9">
    <name type="scientific">Ogataea philodendri</name>
    <dbReference type="NCBI Taxonomy" id="1378263"/>
    <lineage>
        <taxon>Eukaryota</taxon>
        <taxon>Fungi</taxon>
        <taxon>Dikarya</taxon>
        <taxon>Ascomycota</taxon>
        <taxon>Saccharomycotina</taxon>
        <taxon>Pichiomycetes</taxon>
        <taxon>Pichiales</taxon>
        <taxon>Pichiaceae</taxon>
        <taxon>Ogataea</taxon>
    </lineage>
</organism>
<evidence type="ECO:0000313" key="9">
    <source>
        <dbReference type="Proteomes" id="UP000769157"/>
    </source>
</evidence>
<dbReference type="AlphaFoldDB" id="A0A9P8T1G0"/>
<dbReference type="Proteomes" id="UP000769157">
    <property type="component" value="Unassembled WGS sequence"/>
</dbReference>
<comment type="caution">
    <text evidence="8">The sequence shown here is derived from an EMBL/GenBank/DDBJ whole genome shotgun (WGS) entry which is preliminary data.</text>
</comment>
<evidence type="ECO:0000256" key="6">
    <source>
        <dbReference type="SAM" id="MobiDB-lite"/>
    </source>
</evidence>
<keyword evidence="4 5" id="KW-0539">Nucleus</keyword>
<evidence type="ECO:0000256" key="5">
    <source>
        <dbReference type="RuleBase" id="RU367107"/>
    </source>
</evidence>
<dbReference type="InterPro" id="IPR009057">
    <property type="entry name" value="Homeodomain-like_sf"/>
</dbReference>
<evidence type="ECO:0000256" key="3">
    <source>
        <dbReference type="ARBA" id="ARBA00022895"/>
    </source>
</evidence>
<evidence type="ECO:0000256" key="2">
    <source>
        <dbReference type="ARBA" id="ARBA00022454"/>
    </source>
</evidence>
<comment type="function">
    <text evidence="5">Involved in the regulation of telomere length, clustering and has a specific role in telomere position effect (TPE).</text>
</comment>
<name>A0A9P8T1G0_9ASCO</name>
<evidence type="ECO:0000256" key="4">
    <source>
        <dbReference type="ARBA" id="ARBA00023242"/>
    </source>
</evidence>
<dbReference type="PANTHER" id="PTHR16466:SF6">
    <property type="entry name" value="TELOMERIC REPEAT-BINDING FACTOR 2-INTERACTING PROTEIN 1"/>
    <property type="match status" value="1"/>
</dbReference>
<keyword evidence="3 5" id="KW-0779">Telomere</keyword>
<dbReference type="GO" id="GO:0042162">
    <property type="term" value="F:telomeric DNA binding"/>
    <property type="evidence" value="ECO:0007669"/>
    <property type="project" value="TreeGrafter"/>
</dbReference>
<gene>
    <name evidence="8" type="ORF">OGAPHI_006491</name>
</gene>
<feature type="domain" description="Rap1 DNA-binding" evidence="7">
    <location>
        <begin position="129"/>
        <end position="297"/>
    </location>
</feature>
<keyword evidence="9" id="KW-1185">Reference proteome</keyword>
<protein>
    <recommendedName>
        <fullName evidence="5">DNA-binding protein RAP1</fullName>
    </recommendedName>
</protein>
<comment type="subcellular location">
    <subcellularLocation>
        <location evidence="5">Nucleus</location>
    </subcellularLocation>
    <subcellularLocation>
        <location evidence="5">Chromosome</location>
        <location evidence="5">Telomere</location>
    </subcellularLocation>
</comment>
<dbReference type="InterPro" id="IPR039595">
    <property type="entry name" value="TE2IP/Rap1"/>
</dbReference>
<evidence type="ECO:0000256" key="1">
    <source>
        <dbReference type="ARBA" id="ARBA00010467"/>
    </source>
</evidence>
<dbReference type="RefSeq" id="XP_046058754.1">
    <property type="nucleotide sequence ID" value="XM_046207782.1"/>
</dbReference>
<feature type="region of interest" description="Disordered" evidence="6">
    <location>
        <begin position="393"/>
        <end position="418"/>
    </location>
</feature>
<dbReference type="GO" id="GO:0070187">
    <property type="term" value="C:shelterin complex"/>
    <property type="evidence" value="ECO:0007669"/>
    <property type="project" value="TreeGrafter"/>
</dbReference>
<dbReference type="InterPro" id="IPR015280">
    <property type="entry name" value="Rap1_DNA-bd"/>
</dbReference>
<dbReference type="CDD" id="cd11655">
    <property type="entry name" value="rap1_myb-like"/>
    <property type="match status" value="2"/>
</dbReference>